<evidence type="ECO:0000313" key="1">
    <source>
        <dbReference type="EMBL" id="KAF2000712.1"/>
    </source>
</evidence>
<sequence>MQGKCTSKPNLGIYIGSLLYLSEPGSVSSRHTPHTSRFACCSSAKFSLIPIRYCSLSSCRAYPSGMQYTIELTTT</sequence>
<dbReference type="Proteomes" id="UP000799779">
    <property type="component" value="Unassembled WGS sequence"/>
</dbReference>
<dbReference type="EMBL" id="ML977587">
    <property type="protein sequence ID" value="KAF2000712.1"/>
    <property type="molecule type" value="Genomic_DNA"/>
</dbReference>
<keyword evidence="2" id="KW-1185">Reference proteome</keyword>
<reference evidence="1" key="1">
    <citation type="journal article" date="2020" name="Stud. Mycol.">
        <title>101 Dothideomycetes genomes: a test case for predicting lifestyles and emergence of pathogens.</title>
        <authorList>
            <person name="Haridas S."/>
            <person name="Albert R."/>
            <person name="Binder M."/>
            <person name="Bloem J."/>
            <person name="Labutti K."/>
            <person name="Salamov A."/>
            <person name="Andreopoulos B."/>
            <person name="Baker S."/>
            <person name="Barry K."/>
            <person name="Bills G."/>
            <person name="Bluhm B."/>
            <person name="Cannon C."/>
            <person name="Castanera R."/>
            <person name="Culley D."/>
            <person name="Daum C."/>
            <person name="Ezra D."/>
            <person name="Gonzalez J."/>
            <person name="Henrissat B."/>
            <person name="Kuo A."/>
            <person name="Liang C."/>
            <person name="Lipzen A."/>
            <person name="Lutzoni F."/>
            <person name="Magnuson J."/>
            <person name="Mondo S."/>
            <person name="Nolan M."/>
            <person name="Ohm R."/>
            <person name="Pangilinan J."/>
            <person name="Park H.-J."/>
            <person name="Ramirez L."/>
            <person name="Alfaro M."/>
            <person name="Sun H."/>
            <person name="Tritt A."/>
            <person name="Yoshinaga Y."/>
            <person name="Zwiers L.-H."/>
            <person name="Turgeon B."/>
            <person name="Goodwin S."/>
            <person name="Spatafora J."/>
            <person name="Crous P."/>
            <person name="Grigoriev I."/>
        </authorList>
    </citation>
    <scope>NUCLEOTIDE SEQUENCE</scope>
    <source>
        <strain evidence="1">CBS 123094</strain>
    </source>
</reference>
<organism evidence="1 2">
    <name type="scientific">Amniculicola lignicola CBS 123094</name>
    <dbReference type="NCBI Taxonomy" id="1392246"/>
    <lineage>
        <taxon>Eukaryota</taxon>
        <taxon>Fungi</taxon>
        <taxon>Dikarya</taxon>
        <taxon>Ascomycota</taxon>
        <taxon>Pezizomycotina</taxon>
        <taxon>Dothideomycetes</taxon>
        <taxon>Pleosporomycetidae</taxon>
        <taxon>Pleosporales</taxon>
        <taxon>Amniculicolaceae</taxon>
        <taxon>Amniculicola</taxon>
    </lineage>
</organism>
<gene>
    <name evidence="1" type="ORF">P154DRAFT_193441</name>
</gene>
<accession>A0A6A5WGF4</accession>
<name>A0A6A5WGF4_9PLEO</name>
<protein>
    <submittedName>
        <fullName evidence="1">Uncharacterized protein</fullName>
    </submittedName>
</protein>
<dbReference type="AlphaFoldDB" id="A0A6A5WGF4"/>
<evidence type="ECO:0000313" key="2">
    <source>
        <dbReference type="Proteomes" id="UP000799779"/>
    </source>
</evidence>
<proteinExistence type="predicted"/>